<gene>
    <name evidence="2" type="ORF">DY000_02058092</name>
</gene>
<protein>
    <submittedName>
        <fullName evidence="2">Uncharacterized protein</fullName>
    </submittedName>
</protein>
<feature type="region of interest" description="Disordered" evidence="1">
    <location>
        <begin position="41"/>
        <end position="83"/>
    </location>
</feature>
<organism evidence="2 3">
    <name type="scientific">Brassica cretica</name>
    <name type="common">Mustard</name>
    <dbReference type="NCBI Taxonomy" id="69181"/>
    <lineage>
        <taxon>Eukaryota</taxon>
        <taxon>Viridiplantae</taxon>
        <taxon>Streptophyta</taxon>
        <taxon>Embryophyta</taxon>
        <taxon>Tracheophyta</taxon>
        <taxon>Spermatophyta</taxon>
        <taxon>Magnoliopsida</taxon>
        <taxon>eudicotyledons</taxon>
        <taxon>Gunneridae</taxon>
        <taxon>Pentapetalae</taxon>
        <taxon>rosids</taxon>
        <taxon>malvids</taxon>
        <taxon>Brassicales</taxon>
        <taxon>Brassicaceae</taxon>
        <taxon>Brassiceae</taxon>
        <taxon>Brassica</taxon>
    </lineage>
</organism>
<comment type="caution">
    <text evidence="2">The sequence shown here is derived from an EMBL/GenBank/DDBJ whole genome shotgun (WGS) entry which is preliminary data.</text>
</comment>
<dbReference type="Proteomes" id="UP000266723">
    <property type="component" value="Unassembled WGS sequence"/>
</dbReference>
<proteinExistence type="predicted"/>
<keyword evidence="3" id="KW-1185">Reference proteome</keyword>
<sequence>MHQLHRAHLLVPLNLSSLEATQQALPPQRLLPSYEAHPLNAQCLPLRPPSPGAPQRKRKDHHRLPLPKSTVAWPKNRREGFTS</sequence>
<evidence type="ECO:0000313" key="2">
    <source>
        <dbReference type="EMBL" id="KAF3497644.1"/>
    </source>
</evidence>
<accession>A0ABQ7AIU5</accession>
<feature type="compositionally biased region" description="Basic residues" evidence="1">
    <location>
        <begin position="55"/>
        <end position="65"/>
    </location>
</feature>
<name>A0ABQ7AIU5_BRACR</name>
<reference evidence="2 3" key="1">
    <citation type="journal article" date="2020" name="BMC Genomics">
        <title>Intraspecific diversification of the crop wild relative Brassica cretica Lam. using demographic model selection.</title>
        <authorList>
            <person name="Kioukis A."/>
            <person name="Michalopoulou V.A."/>
            <person name="Briers L."/>
            <person name="Pirintsos S."/>
            <person name="Studholme D.J."/>
            <person name="Pavlidis P."/>
            <person name="Sarris P.F."/>
        </authorList>
    </citation>
    <scope>NUCLEOTIDE SEQUENCE [LARGE SCALE GENOMIC DNA]</scope>
    <source>
        <strain evidence="3">cv. PFS-1207/04</strain>
    </source>
</reference>
<dbReference type="EMBL" id="QGKV02002055">
    <property type="protein sequence ID" value="KAF3497644.1"/>
    <property type="molecule type" value="Genomic_DNA"/>
</dbReference>
<evidence type="ECO:0000256" key="1">
    <source>
        <dbReference type="SAM" id="MobiDB-lite"/>
    </source>
</evidence>
<evidence type="ECO:0000313" key="3">
    <source>
        <dbReference type="Proteomes" id="UP000266723"/>
    </source>
</evidence>